<comment type="caution">
    <text evidence="2">The sequence shown here is derived from an EMBL/GenBank/DDBJ whole genome shotgun (WGS) entry which is preliminary data.</text>
</comment>
<proteinExistence type="predicted"/>
<organism evidence="2 3">
    <name type="scientific">Botrytis tulipae</name>
    <dbReference type="NCBI Taxonomy" id="87230"/>
    <lineage>
        <taxon>Eukaryota</taxon>
        <taxon>Fungi</taxon>
        <taxon>Dikarya</taxon>
        <taxon>Ascomycota</taxon>
        <taxon>Pezizomycotina</taxon>
        <taxon>Leotiomycetes</taxon>
        <taxon>Helotiales</taxon>
        <taxon>Sclerotiniaceae</taxon>
        <taxon>Botrytis</taxon>
    </lineage>
</organism>
<feature type="compositionally biased region" description="Acidic residues" evidence="1">
    <location>
        <begin position="15"/>
        <end position="32"/>
    </location>
</feature>
<dbReference type="EMBL" id="PQXH01000126">
    <property type="protein sequence ID" value="TGO10767.1"/>
    <property type="molecule type" value="Genomic_DNA"/>
</dbReference>
<dbReference type="AlphaFoldDB" id="A0A4Z1EP03"/>
<sequence>MKIKLEENLDRDDGMETNSDGDADSDDYEDDITANGPSAKAFYMPTTSKPSARTPSFNYRWRGELRQKKVNPESTGSGGIEYKSDAILHNITFMEPKGTKLTGTFGGEDWGEFKFTGVKIGFGDKDPPCRDGRYSYAFRREEIFTLYTQWWQRSKGALSDSESD</sequence>
<gene>
    <name evidence="2" type="ORF">BTUL_0126g00210</name>
</gene>
<accession>A0A4Z1EP03</accession>
<protein>
    <submittedName>
        <fullName evidence="2">Uncharacterized protein</fullName>
    </submittedName>
</protein>
<keyword evidence="3" id="KW-1185">Reference proteome</keyword>
<feature type="compositionally biased region" description="Basic and acidic residues" evidence="1">
    <location>
        <begin position="1"/>
        <end position="14"/>
    </location>
</feature>
<evidence type="ECO:0000313" key="3">
    <source>
        <dbReference type="Proteomes" id="UP000297777"/>
    </source>
</evidence>
<feature type="compositionally biased region" description="Polar residues" evidence="1">
    <location>
        <begin position="45"/>
        <end position="57"/>
    </location>
</feature>
<feature type="region of interest" description="Disordered" evidence="1">
    <location>
        <begin position="1"/>
        <end position="58"/>
    </location>
</feature>
<name>A0A4Z1EP03_9HELO</name>
<dbReference type="OrthoDB" id="4630416at2759"/>
<dbReference type="Proteomes" id="UP000297777">
    <property type="component" value="Unassembled WGS sequence"/>
</dbReference>
<reference evidence="2 3" key="1">
    <citation type="submission" date="2017-12" db="EMBL/GenBank/DDBJ databases">
        <title>Comparative genomics of Botrytis spp.</title>
        <authorList>
            <person name="Valero-Jimenez C.A."/>
            <person name="Tapia P."/>
            <person name="Veloso J."/>
            <person name="Silva-Moreno E."/>
            <person name="Staats M."/>
            <person name="Valdes J.H."/>
            <person name="Van Kan J.A.L."/>
        </authorList>
    </citation>
    <scope>NUCLEOTIDE SEQUENCE [LARGE SCALE GENOMIC DNA]</scope>
    <source>
        <strain evidence="2 3">Bt9001</strain>
    </source>
</reference>
<evidence type="ECO:0000256" key="1">
    <source>
        <dbReference type="SAM" id="MobiDB-lite"/>
    </source>
</evidence>
<evidence type="ECO:0000313" key="2">
    <source>
        <dbReference type="EMBL" id="TGO10767.1"/>
    </source>
</evidence>